<gene>
    <name evidence="8" type="ORF">HMPREF9450_01867</name>
</gene>
<organism evidence="8 9">
    <name type="scientific">Alistipes indistinctus YIT 12060</name>
    <dbReference type="NCBI Taxonomy" id="742725"/>
    <lineage>
        <taxon>Bacteria</taxon>
        <taxon>Pseudomonadati</taxon>
        <taxon>Bacteroidota</taxon>
        <taxon>Bacteroidia</taxon>
        <taxon>Bacteroidales</taxon>
        <taxon>Rikenellaceae</taxon>
        <taxon>Alistipes</taxon>
    </lineage>
</organism>
<keyword evidence="5 8" id="KW-0418">Kinase</keyword>
<dbReference type="RefSeq" id="WP_009134673.1">
    <property type="nucleotide sequence ID" value="NZ_CP102250.1"/>
</dbReference>
<dbReference type="AlphaFoldDB" id="G5HB52"/>
<dbReference type="Gene3D" id="3.40.1190.20">
    <property type="match status" value="1"/>
</dbReference>
<name>G5HB52_9BACT</name>
<evidence type="ECO:0000256" key="2">
    <source>
        <dbReference type="ARBA" id="ARBA00012135"/>
    </source>
</evidence>
<evidence type="ECO:0000256" key="1">
    <source>
        <dbReference type="ARBA" id="ARBA00004948"/>
    </source>
</evidence>
<dbReference type="GO" id="GO:0005829">
    <property type="term" value="C:cytosol"/>
    <property type="evidence" value="ECO:0007669"/>
    <property type="project" value="TreeGrafter"/>
</dbReference>
<dbReference type="HOGENOM" id="CLU_020520_0_1_10"/>
<dbReference type="GO" id="GO:0008972">
    <property type="term" value="F:phosphomethylpyrimidine kinase activity"/>
    <property type="evidence" value="ECO:0007669"/>
    <property type="project" value="InterPro"/>
</dbReference>
<comment type="pathway">
    <text evidence="1">Cofactor biosynthesis; thiamine diphosphate biosynthesis.</text>
</comment>
<dbReference type="EC" id="2.7.1.49" evidence="2"/>
<dbReference type="FunFam" id="3.40.1190.20:FF:000003">
    <property type="entry name" value="Phosphomethylpyrimidine kinase ThiD"/>
    <property type="match status" value="1"/>
</dbReference>
<protein>
    <recommendedName>
        <fullName evidence="2">hydroxymethylpyrimidine kinase</fullName>
        <ecNumber evidence="2">2.7.1.49</ecNumber>
    </recommendedName>
</protein>
<dbReference type="GO" id="GO:0009228">
    <property type="term" value="P:thiamine biosynthetic process"/>
    <property type="evidence" value="ECO:0007669"/>
    <property type="project" value="InterPro"/>
</dbReference>
<dbReference type="Pfam" id="PF08543">
    <property type="entry name" value="Phos_pyr_kin"/>
    <property type="match status" value="1"/>
</dbReference>
<dbReference type="OrthoDB" id="9810880at2"/>
<keyword evidence="9" id="KW-1185">Reference proteome</keyword>
<dbReference type="STRING" id="742725.HMPREF9450_01867"/>
<evidence type="ECO:0000259" key="7">
    <source>
        <dbReference type="Pfam" id="PF08543"/>
    </source>
</evidence>
<evidence type="ECO:0000256" key="4">
    <source>
        <dbReference type="ARBA" id="ARBA00022741"/>
    </source>
</evidence>
<evidence type="ECO:0000256" key="3">
    <source>
        <dbReference type="ARBA" id="ARBA00022679"/>
    </source>
</evidence>
<proteinExistence type="predicted"/>
<evidence type="ECO:0000313" key="8">
    <source>
        <dbReference type="EMBL" id="EHB91818.1"/>
    </source>
</evidence>
<dbReference type="GeneID" id="92815105"/>
<dbReference type="eggNOG" id="COG0351">
    <property type="taxonomic scope" value="Bacteria"/>
</dbReference>
<evidence type="ECO:0000313" key="9">
    <source>
        <dbReference type="Proteomes" id="UP000006008"/>
    </source>
</evidence>
<sequence>MKHYKKVLTIAGSDSGGGAGIQADIKTMSACGCYAMSAITAITAQNTVGVSRIHNVPADMVAAQIAAVLEDIGVDAVKLGMLPTEASVVAIAGLLKKYEVTNVVLDPVMVSTSGSRLIDEPAAEAIRTHLFPLATVVTPNIPETEYLTGLEIGSEADFAGAAVAMSQQRVRAVLFKAGHLDGETLTDYLFDSEKLIRHYRYERINTLNTHGTGCSLSSAIASYLALAYPLAEAVQLAENYLHKAILNGCEYRLGHGHGPVHHFYKWWAE</sequence>
<dbReference type="PANTHER" id="PTHR20858:SF17">
    <property type="entry name" value="HYDROXYMETHYLPYRIMIDINE_PHOSPHOMETHYLPYRIMIDINE KINASE THI20-RELATED"/>
    <property type="match status" value="1"/>
</dbReference>
<feature type="domain" description="Pyridoxamine kinase/Phosphomethylpyrimidine kinase" evidence="7">
    <location>
        <begin position="14"/>
        <end position="261"/>
    </location>
</feature>
<dbReference type="InterPro" id="IPR004399">
    <property type="entry name" value="HMP/HMP-P_kinase_dom"/>
</dbReference>
<keyword evidence="3" id="KW-0808">Transferase</keyword>
<dbReference type="PATRIC" id="fig|742725.3.peg.1963"/>
<accession>G5HB52</accession>
<evidence type="ECO:0000256" key="6">
    <source>
        <dbReference type="ARBA" id="ARBA00022840"/>
    </source>
</evidence>
<dbReference type="GO" id="GO:0005524">
    <property type="term" value="F:ATP binding"/>
    <property type="evidence" value="ECO:0007669"/>
    <property type="project" value="UniProtKB-KW"/>
</dbReference>
<keyword evidence="6" id="KW-0067">ATP-binding</keyword>
<keyword evidence="4" id="KW-0547">Nucleotide-binding</keyword>
<dbReference type="GO" id="GO:0008902">
    <property type="term" value="F:hydroxymethylpyrimidine kinase activity"/>
    <property type="evidence" value="ECO:0007669"/>
    <property type="project" value="UniProtKB-EC"/>
</dbReference>
<dbReference type="NCBIfam" id="TIGR00097">
    <property type="entry name" value="HMP-P_kinase"/>
    <property type="match status" value="1"/>
</dbReference>
<evidence type="ECO:0000256" key="5">
    <source>
        <dbReference type="ARBA" id="ARBA00022777"/>
    </source>
</evidence>
<dbReference type="InterPro" id="IPR013749">
    <property type="entry name" value="PM/HMP-P_kinase-1"/>
</dbReference>
<comment type="caution">
    <text evidence="8">The sequence shown here is derived from an EMBL/GenBank/DDBJ whole genome shotgun (WGS) entry which is preliminary data.</text>
</comment>
<dbReference type="EMBL" id="ADLD01000013">
    <property type="protein sequence ID" value="EHB91818.1"/>
    <property type="molecule type" value="Genomic_DNA"/>
</dbReference>
<reference evidence="8 9" key="1">
    <citation type="submission" date="2011-08" db="EMBL/GenBank/DDBJ databases">
        <title>The Genome Sequence of Alistipes indistinctus YIT 12060.</title>
        <authorList>
            <consortium name="The Broad Institute Genome Sequencing Platform"/>
            <person name="Earl A."/>
            <person name="Ward D."/>
            <person name="Feldgarden M."/>
            <person name="Gevers D."/>
            <person name="Morotomi M."/>
            <person name="Young S.K."/>
            <person name="Zeng Q."/>
            <person name="Gargeya S."/>
            <person name="Fitzgerald M."/>
            <person name="Haas B."/>
            <person name="Abouelleil A."/>
            <person name="Alvarado L."/>
            <person name="Arachchi H.M."/>
            <person name="Berlin A."/>
            <person name="Brown A."/>
            <person name="Chapman S.B."/>
            <person name="Chen Z."/>
            <person name="Dunbar C."/>
            <person name="Freedman E."/>
            <person name="Gearin G."/>
            <person name="Gellesch M."/>
            <person name="Goldberg J."/>
            <person name="Griggs A."/>
            <person name="Gujja S."/>
            <person name="Heiman D."/>
            <person name="Howarth C."/>
            <person name="Larson L."/>
            <person name="Lui A."/>
            <person name="MacDonald P.J.P."/>
            <person name="Montmayeur A."/>
            <person name="Murphy C."/>
            <person name="Neiman D."/>
            <person name="Pearson M."/>
            <person name="Priest M."/>
            <person name="Roberts A."/>
            <person name="Saif S."/>
            <person name="Shea T."/>
            <person name="Shenoy N."/>
            <person name="Sisk P."/>
            <person name="Stolte C."/>
            <person name="Sykes S."/>
            <person name="Wortman J."/>
            <person name="Nusbaum C."/>
            <person name="Birren B."/>
        </authorList>
    </citation>
    <scope>NUCLEOTIDE SEQUENCE [LARGE SCALE GENOMIC DNA]</scope>
    <source>
        <strain evidence="8 9">YIT 12060</strain>
    </source>
</reference>
<dbReference type="InterPro" id="IPR029056">
    <property type="entry name" value="Ribokinase-like"/>
</dbReference>
<dbReference type="CDD" id="cd01169">
    <property type="entry name" value="HMPP_kinase"/>
    <property type="match status" value="1"/>
</dbReference>
<dbReference type="Proteomes" id="UP000006008">
    <property type="component" value="Unassembled WGS sequence"/>
</dbReference>
<dbReference type="SUPFAM" id="SSF53613">
    <property type="entry name" value="Ribokinase-like"/>
    <property type="match status" value="1"/>
</dbReference>
<dbReference type="PANTHER" id="PTHR20858">
    <property type="entry name" value="PHOSPHOMETHYLPYRIMIDINE KINASE"/>
    <property type="match status" value="1"/>
</dbReference>